<evidence type="ECO:0000313" key="3">
    <source>
        <dbReference type="Proteomes" id="UP001153269"/>
    </source>
</evidence>
<gene>
    <name evidence="2" type="ORF">PLEPLA_LOCUS5461</name>
</gene>
<organism evidence="2 3">
    <name type="scientific">Pleuronectes platessa</name>
    <name type="common">European plaice</name>
    <dbReference type="NCBI Taxonomy" id="8262"/>
    <lineage>
        <taxon>Eukaryota</taxon>
        <taxon>Metazoa</taxon>
        <taxon>Chordata</taxon>
        <taxon>Craniata</taxon>
        <taxon>Vertebrata</taxon>
        <taxon>Euteleostomi</taxon>
        <taxon>Actinopterygii</taxon>
        <taxon>Neopterygii</taxon>
        <taxon>Teleostei</taxon>
        <taxon>Neoteleostei</taxon>
        <taxon>Acanthomorphata</taxon>
        <taxon>Carangaria</taxon>
        <taxon>Pleuronectiformes</taxon>
        <taxon>Pleuronectoidei</taxon>
        <taxon>Pleuronectidae</taxon>
        <taxon>Pleuronectes</taxon>
    </lineage>
</organism>
<reference evidence="2" key="1">
    <citation type="submission" date="2020-03" db="EMBL/GenBank/DDBJ databases">
        <authorList>
            <person name="Weist P."/>
        </authorList>
    </citation>
    <scope>NUCLEOTIDE SEQUENCE</scope>
</reference>
<keyword evidence="3" id="KW-1185">Reference proteome</keyword>
<name>A0A9N7TRS4_PLEPL</name>
<dbReference type="Proteomes" id="UP001153269">
    <property type="component" value="Unassembled WGS sequence"/>
</dbReference>
<protein>
    <submittedName>
        <fullName evidence="2">Uncharacterized protein</fullName>
    </submittedName>
</protein>
<feature type="region of interest" description="Disordered" evidence="1">
    <location>
        <begin position="62"/>
        <end position="101"/>
    </location>
</feature>
<sequence>MSYEVEGSSCLEFTEPFTPLTQAAGAETARAEATVSEELSSPESFAPLAAADVVLATRKTQEAKSEMSNQQQLLMRGNSARGEGRAYSNHVDNESIKTSPS</sequence>
<evidence type="ECO:0000256" key="1">
    <source>
        <dbReference type="SAM" id="MobiDB-lite"/>
    </source>
</evidence>
<evidence type="ECO:0000313" key="2">
    <source>
        <dbReference type="EMBL" id="CAB1417642.1"/>
    </source>
</evidence>
<dbReference type="AlphaFoldDB" id="A0A9N7TRS4"/>
<comment type="caution">
    <text evidence="2">The sequence shown here is derived from an EMBL/GenBank/DDBJ whole genome shotgun (WGS) entry which is preliminary data.</text>
</comment>
<dbReference type="EMBL" id="CADEAL010000275">
    <property type="protein sequence ID" value="CAB1417642.1"/>
    <property type="molecule type" value="Genomic_DNA"/>
</dbReference>
<proteinExistence type="predicted"/>
<accession>A0A9N7TRS4</accession>